<dbReference type="PANTHER" id="PTHR32120">
    <property type="entry name" value="SMALL RIBOSOMAL SUBUNIT BIOGENESIS GTPASE RSGA"/>
    <property type="match status" value="1"/>
</dbReference>
<sequence length="258" mass="29863">MLIEGIVIKSTGSWYDVRLDNGEFVACRIKGKFRLGTLKLTNPVAVGDRVMVNIEKEEETVGTIREIKPRKNYVLRQSPRKKHFLHIIASNIDQAIVIVSMRQPSVKVGFIDRFLLMTEPYNIPVTIVFNKSDLHESEDVDYLTYLRAVYENIGYKTILTSTVTGEGLHELEDIIDTPGIKTLGFNYLEEMDVAHNFREFFELSKDCKFGDCLHRNEPNCAVKTALENQEISPFRYENYLAILDEIENQNYWEIQKDM</sequence>
<keyword evidence="6" id="KW-0862">Zinc</keyword>
<dbReference type="OrthoDB" id="442158at2759"/>
<dbReference type="Gene3D" id="3.40.50.300">
    <property type="entry name" value="P-loop containing nucleotide triphosphate hydrolases"/>
    <property type="match status" value="1"/>
</dbReference>
<dbReference type="PANTHER" id="PTHR32120:SF11">
    <property type="entry name" value="SMALL RIBOSOMAL SUBUNIT BIOGENESIS GTPASE RSGA 1, MITOCHONDRIAL-RELATED"/>
    <property type="match status" value="1"/>
</dbReference>
<dbReference type="AlphaFoldDB" id="A0A7R8ZU18"/>
<dbReference type="InterPro" id="IPR010914">
    <property type="entry name" value="RsgA_GTPase_dom"/>
</dbReference>
<keyword evidence="4" id="KW-0699">rRNA-binding</keyword>
<evidence type="ECO:0000256" key="2">
    <source>
        <dbReference type="ARBA" id="ARBA00022517"/>
    </source>
</evidence>
<evidence type="ECO:0000256" key="3">
    <source>
        <dbReference type="ARBA" id="ARBA00022723"/>
    </source>
</evidence>
<dbReference type="SUPFAM" id="SSF50249">
    <property type="entry name" value="Nucleic acid-binding proteins"/>
    <property type="match status" value="1"/>
</dbReference>
<gene>
    <name evidence="8" type="ORF">CTOB1V02_LOCUS14834</name>
</gene>
<keyword evidence="1" id="KW-0963">Cytoplasm</keyword>
<evidence type="ECO:0000256" key="6">
    <source>
        <dbReference type="ARBA" id="ARBA00022833"/>
    </source>
</evidence>
<dbReference type="InterPro" id="IPR027417">
    <property type="entry name" value="P-loop_NTPase"/>
</dbReference>
<dbReference type="Gene3D" id="1.10.40.50">
    <property type="entry name" value="Probable gtpase engc, domain 3"/>
    <property type="match status" value="1"/>
</dbReference>
<evidence type="ECO:0000256" key="5">
    <source>
        <dbReference type="ARBA" id="ARBA00022801"/>
    </source>
</evidence>
<evidence type="ECO:0000256" key="7">
    <source>
        <dbReference type="ARBA" id="ARBA00022884"/>
    </source>
</evidence>
<dbReference type="InterPro" id="IPR012340">
    <property type="entry name" value="NA-bd_OB-fold"/>
</dbReference>
<organism evidence="8">
    <name type="scientific">Cyprideis torosa</name>
    <dbReference type="NCBI Taxonomy" id="163714"/>
    <lineage>
        <taxon>Eukaryota</taxon>
        <taxon>Metazoa</taxon>
        <taxon>Ecdysozoa</taxon>
        <taxon>Arthropoda</taxon>
        <taxon>Crustacea</taxon>
        <taxon>Oligostraca</taxon>
        <taxon>Ostracoda</taxon>
        <taxon>Podocopa</taxon>
        <taxon>Podocopida</taxon>
        <taxon>Cytherocopina</taxon>
        <taxon>Cytheroidea</taxon>
        <taxon>Cytherideidae</taxon>
        <taxon>Cyprideis</taxon>
    </lineage>
</organism>
<accession>A0A7R8ZU18</accession>
<dbReference type="PROSITE" id="PS50936">
    <property type="entry name" value="ENGC_GTPASE"/>
    <property type="match status" value="1"/>
</dbReference>
<keyword evidence="7" id="KW-0694">RNA-binding</keyword>
<dbReference type="GO" id="GO:0042254">
    <property type="term" value="P:ribosome biogenesis"/>
    <property type="evidence" value="ECO:0007669"/>
    <property type="project" value="UniProtKB-KW"/>
</dbReference>
<keyword evidence="5" id="KW-0378">Hydrolase</keyword>
<dbReference type="EMBL" id="OB684038">
    <property type="protein sequence ID" value="CAD7237019.1"/>
    <property type="molecule type" value="Genomic_DNA"/>
</dbReference>
<dbReference type="GO" id="GO:0046872">
    <property type="term" value="F:metal ion binding"/>
    <property type="evidence" value="ECO:0007669"/>
    <property type="project" value="UniProtKB-KW"/>
</dbReference>
<dbReference type="SUPFAM" id="SSF52540">
    <property type="entry name" value="P-loop containing nucleoside triphosphate hydrolases"/>
    <property type="match status" value="1"/>
</dbReference>
<name>A0A7R8ZU18_9CRUS</name>
<evidence type="ECO:0000256" key="1">
    <source>
        <dbReference type="ARBA" id="ARBA00022490"/>
    </source>
</evidence>
<dbReference type="GO" id="GO:0019843">
    <property type="term" value="F:rRNA binding"/>
    <property type="evidence" value="ECO:0007669"/>
    <property type="project" value="UniProtKB-KW"/>
</dbReference>
<evidence type="ECO:0000256" key="4">
    <source>
        <dbReference type="ARBA" id="ARBA00022730"/>
    </source>
</evidence>
<reference evidence="8" key="1">
    <citation type="submission" date="2020-11" db="EMBL/GenBank/DDBJ databases">
        <authorList>
            <person name="Tran Van P."/>
        </authorList>
    </citation>
    <scope>NUCLEOTIDE SEQUENCE</scope>
</reference>
<dbReference type="InterPro" id="IPR004881">
    <property type="entry name" value="Ribosome_biogen_GTPase_RsgA"/>
</dbReference>
<protein>
    <submittedName>
        <fullName evidence="8">Uncharacterized protein</fullName>
    </submittedName>
</protein>
<dbReference type="InterPro" id="IPR031944">
    <property type="entry name" value="RsgA_N"/>
</dbReference>
<dbReference type="Pfam" id="PF03193">
    <property type="entry name" value="RsgA_GTPase"/>
    <property type="match status" value="1"/>
</dbReference>
<dbReference type="Pfam" id="PF16745">
    <property type="entry name" value="RsgA_N"/>
    <property type="match status" value="1"/>
</dbReference>
<evidence type="ECO:0000313" key="8">
    <source>
        <dbReference type="EMBL" id="CAD7237019.1"/>
    </source>
</evidence>
<dbReference type="CDD" id="cd04466">
    <property type="entry name" value="S1_YloQ_GTPase"/>
    <property type="match status" value="1"/>
</dbReference>
<dbReference type="Gene3D" id="2.40.50.140">
    <property type="entry name" value="Nucleic acid-binding proteins"/>
    <property type="match status" value="1"/>
</dbReference>
<dbReference type="GO" id="GO:0003924">
    <property type="term" value="F:GTPase activity"/>
    <property type="evidence" value="ECO:0007669"/>
    <property type="project" value="InterPro"/>
</dbReference>
<keyword evidence="2" id="KW-0690">Ribosome biogenesis</keyword>
<dbReference type="GO" id="GO:0005525">
    <property type="term" value="F:GTP binding"/>
    <property type="evidence" value="ECO:0007669"/>
    <property type="project" value="InterPro"/>
</dbReference>
<keyword evidence="3" id="KW-0479">Metal-binding</keyword>
<proteinExistence type="predicted"/>